<accession>A0A1I2DUD9</accession>
<dbReference type="EMBL" id="FONX01000006">
    <property type="protein sequence ID" value="SFE84272.1"/>
    <property type="molecule type" value="Genomic_DNA"/>
</dbReference>
<dbReference type="AlphaFoldDB" id="A0A1I2DUD9"/>
<sequence length="174" mass="18229">MTTAATRSPEQRVRELGLAIPEDVAPAAHYELVTVHGGLLYLSGQLPRVDGRVAVTGCVGGGVSLEQAREGARLCTLRAMAVLRQALGSLDRVERVLKLQVFVHSDPAFTRHSDVADAASDLLVELFGSAGRAARTAIGAAQLPQGASVELDLIVASTAAVPSSKEPSHHAIHR</sequence>
<dbReference type="Proteomes" id="UP000199119">
    <property type="component" value="Unassembled WGS sequence"/>
</dbReference>
<dbReference type="SUPFAM" id="SSF55298">
    <property type="entry name" value="YjgF-like"/>
    <property type="match status" value="1"/>
</dbReference>
<evidence type="ECO:0000313" key="3">
    <source>
        <dbReference type="Proteomes" id="UP000199119"/>
    </source>
</evidence>
<dbReference type="CDD" id="cd02199">
    <property type="entry name" value="YjgF_YER057c_UK114_like_1"/>
    <property type="match status" value="1"/>
</dbReference>
<dbReference type="PANTHER" id="PTHR43760:SF1">
    <property type="entry name" value="ENDORIBONUCLEASE L-PSP_CHORISMATE MUTASE-LIKE DOMAIN-CONTAINING PROTEIN"/>
    <property type="match status" value="1"/>
</dbReference>
<dbReference type="InterPro" id="IPR013813">
    <property type="entry name" value="Endoribo_LPSP/chorism_mut-like"/>
</dbReference>
<dbReference type="STRING" id="1177982.SAMN04489711_10623"/>
<dbReference type="PANTHER" id="PTHR43760">
    <property type="entry name" value="ENDORIBONUCLEASE-RELATED"/>
    <property type="match status" value="1"/>
</dbReference>
<gene>
    <name evidence="2" type="ORF">SAMN04489711_10623</name>
</gene>
<evidence type="ECO:0000259" key="1">
    <source>
        <dbReference type="Pfam" id="PF14588"/>
    </source>
</evidence>
<keyword evidence="3" id="KW-1185">Reference proteome</keyword>
<dbReference type="OrthoDB" id="8587942at2"/>
<feature type="domain" description="Endoribonuclease L-PSP/chorismate mutase-like" evidence="1">
    <location>
        <begin position="11"/>
        <end position="144"/>
    </location>
</feature>
<dbReference type="Pfam" id="PF14588">
    <property type="entry name" value="YjgF_endoribonc"/>
    <property type="match status" value="1"/>
</dbReference>
<evidence type="ECO:0000313" key="2">
    <source>
        <dbReference type="EMBL" id="SFE84272.1"/>
    </source>
</evidence>
<protein>
    <submittedName>
        <fullName evidence="2">Enamine deaminase RidA, house cleaning of reactive enamine intermediates, YjgF/YER057c/UK114 family</fullName>
    </submittedName>
</protein>
<name>A0A1I2DUD9_9BURK</name>
<dbReference type="InterPro" id="IPR035959">
    <property type="entry name" value="RutC-like_sf"/>
</dbReference>
<organism evidence="2 3">
    <name type="scientific">Paracidovorax wautersii</name>
    <dbReference type="NCBI Taxonomy" id="1177982"/>
    <lineage>
        <taxon>Bacteria</taxon>
        <taxon>Pseudomonadati</taxon>
        <taxon>Pseudomonadota</taxon>
        <taxon>Betaproteobacteria</taxon>
        <taxon>Burkholderiales</taxon>
        <taxon>Comamonadaceae</taxon>
        <taxon>Paracidovorax</taxon>
    </lineage>
</organism>
<reference evidence="3" key="1">
    <citation type="submission" date="2016-10" db="EMBL/GenBank/DDBJ databases">
        <authorList>
            <person name="Varghese N."/>
            <person name="Submissions S."/>
        </authorList>
    </citation>
    <scope>NUCLEOTIDE SEQUENCE [LARGE SCALE GENOMIC DNA]</scope>
    <source>
        <strain evidence="3">DSM 27981</strain>
    </source>
</reference>
<proteinExistence type="predicted"/>
<dbReference type="Gene3D" id="3.30.1330.40">
    <property type="entry name" value="RutC-like"/>
    <property type="match status" value="1"/>
</dbReference>
<dbReference type="RefSeq" id="WP_059400246.1">
    <property type="nucleotide sequence ID" value="NZ_FONX01000006.1"/>
</dbReference>